<protein>
    <submittedName>
        <fullName evidence="2">Porin family protein</fullName>
    </submittedName>
</protein>
<dbReference type="Pfam" id="PF13568">
    <property type="entry name" value="OMP_b-brl_2"/>
    <property type="match status" value="1"/>
</dbReference>
<dbReference type="RefSeq" id="WP_341841984.1">
    <property type="nucleotide sequence ID" value="NZ_CP149792.1"/>
</dbReference>
<gene>
    <name evidence="2" type="ORF">WJU22_04005</name>
</gene>
<evidence type="ECO:0000259" key="1">
    <source>
        <dbReference type="Pfam" id="PF13568"/>
    </source>
</evidence>
<dbReference type="InterPro" id="IPR025665">
    <property type="entry name" value="Beta-barrel_OMP_2"/>
</dbReference>
<evidence type="ECO:0000313" key="2">
    <source>
        <dbReference type="EMBL" id="WZN47341.1"/>
    </source>
</evidence>
<dbReference type="EMBL" id="CP150096">
    <property type="protein sequence ID" value="WZN47341.1"/>
    <property type="molecule type" value="Genomic_DNA"/>
</dbReference>
<reference evidence="2 3" key="1">
    <citation type="submission" date="2024-03" db="EMBL/GenBank/DDBJ databases">
        <title>Chitinophaga caseinilytica sp. nov., a casein hydrolysing bacterium isolated from forest soil.</title>
        <authorList>
            <person name="Lee D.S."/>
            <person name="Han D.M."/>
            <person name="Baek J.H."/>
            <person name="Choi D.G."/>
            <person name="Jeon J.H."/>
            <person name="Jeon C.O."/>
        </authorList>
    </citation>
    <scope>NUCLEOTIDE SEQUENCE [LARGE SCALE GENOMIC DNA]</scope>
    <source>
        <strain evidence="2 3">KACC 19118</strain>
    </source>
</reference>
<feature type="domain" description="Outer membrane protein beta-barrel" evidence="1">
    <location>
        <begin position="20"/>
        <end position="207"/>
    </location>
</feature>
<proteinExistence type="predicted"/>
<dbReference type="Proteomes" id="UP001449657">
    <property type="component" value="Chromosome"/>
</dbReference>
<organism evidence="2 3">
    <name type="scientific">Chitinophaga caseinilytica</name>
    <dbReference type="NCBI Taxonomy" id="2267521"/>
    <lineage>
        <taxon>Bacteria</taxon>
        <taxon>Pseudomonadati</taxon>
        <taxon>Bacteroidota</taxon>
        <taxon>Chitinophagia</taxon>
        <taxon>Chitinophagales</taxon>
        <taxon>Chitinophagaceae</taxon>
        <taxon>Chitinophaga</taxon>
    </lineage>
</organism>
<evidence type="ECO:0000313" key="3">
    <source>
        <dbReference type="Proteomes" id="UP001449657"/>
    </source>
</evidence>
<keyword evidence="3" id="KW-1185">Reference proteome</keyword>
<accession>A0ABZ2Z520</accession>
<sequence>MKRALIVCMLMYVTPVVFGQVSIGVRGGMNASNIEFSGDAADIIGKGYMDPLYGWHADLMLNIPLANRIYLQPYFRYIRKGATIRDQPWLKPDVPGTLVSKGRRMELNYLELPLNIVYKLPVGKGYLTGGLGPYLGYGLSGRYTYQITRDGEVQSHEYRKIRFSGGGDDVDVIRMNRWDAGAHFSVGYEFFSSLTIAANCNIGMKDVDRSGFTRSRNQYVGLSVGFLFNREDY</sequence>
<name>A0ABZ2Z520_9BACT</name>